<dbReference type="STRING" id="104663.SAMN04488121_1011127"/>
<feature type="signal peptide" evidence="1">
    <location>
        <begin position="1"/>
        <end position="20"/>
    </location>
</feature>
<gene>
    <name evidence="3" type="ORF">SAMN04488121_1011127</name>
</gene>
<organism evidence="3 4">
    <name type="scientific">Chitinophaga filiformis</name>
    <name type="common">Myxococcus filiformis</name>
    <name type="synonym">Flexibacter filiformis</name>
    <dbReference type="NCBI Taxonomy" id="104663"/>
    <lineage>
        <taxon>Bacteria</taxon>
        <taxon>Pseudomonadati</taxon>
        <taxon>Bacteroidota</taxon>
        <taxon>Chitinophagia</taxon>
        <taxon>Chitinophagales</taxon>
        <taxon>Chitinophagaceae</taxon>
        <taxon>Chitinophaga</taxon>
    </lineage>
</organism>
<dbReference type="PROSITE" id="PS51257">
    <property type="entry name" value="PROKAR_LIPOPROTEIN"/>
    <property type="match status" value="1"/>
</dbReference>
<protein>
    <submittedName>
        <fullName evidence="3">YHS domain-containing protein</fullName>
    </submittedName>
</protein>
<feature type="domain" description="YHS" evidence="2">
    <location>
        <begin position="44"/>
        <end position="85"/>
    </location>
</feature>
<dbReference type="Proteomes" id="UP000199045">
    <property type="component" value="Unassembled WGS sequence"/>
</dbReference>
<evidence type="ECO:0000256" key="1">
    <source>
        <dbReference type="SAM" id="SignalP"/>
    </source>
</evidence>
<evidence type="ECO:0000259" key="2">
    <source>
        <dbReference type="Pfam" id="PF04945"/>
    </source>
</evidence>
<dbReference type="RefSeq" id="WP_089829333.1">
    <property type="nucleotide sequence ID" value="NZ_FNBN01000001.1"/>
</dbReference>
<feature type="chain" id="PRO_5011528953" evidence="1">
    <location>
        <begin position="21"/>
        <end position="147"/>
    </location>
</feature>
<evidence type="ECO:0000313" key="4">
    <source>
        <dbReference type="Proteomes" id="UP000199045"/>
    </source>
</evidence>
<keyword evidence="1" id="KW-0732">Signal</keyword>
<dbReference type="NCBIfam" id="NF041384">
    <property type="entry name" value="YHS_seleno_dom"/>
    <property type="match status" value="1"/>
</dbReference>
<proteinExistence type="predicted"/>
<evidence type="ECO:0000313" key="3">
    <source>
        <dbReference type="EMBL" id="SDF20821.1"/>
    </source>
</evidence>
<accession>A0A1G7J7E8</accession>
<dbReference type="InterPro" id="IPR007029">
    <property type="entry name" value="YHS_dom"/>
</dbReference>
<dbReference type="OrthoDB" id="344729at2"/>
<sequence length="147" mass="16904">MRNLIIATFLLFLAACGANAQKKKIFSPEGKAIKGYDPVAFFREKKAVKGSEELSYTWKDAQWLFSSKENLDSFKANPEHYAPQYGGYCAYGTAHGHKAPTETDTWTIVDNKLYFNYDSKVRESWIKDTRGFIEKADKEWVNIKDKE</sequence>
<reference evidence="3 4" key="1">
    <citation type="submission" date="2016-10" db="EMBL/GenBank/DDBJ databases">
        <authorList>
            <person name="de Groot N.N."/>
        </authorList>
    </citation>
    <scope>NUCLEOTIDE SEQUENCE [LARGE SCALE GENOMIC DNA]</scope>
    <source>
        <strain evidence="3 4">DSM 527</strain>
    </source>
</reference>
<dbReference type="EMBL" id="FNBN01000001">
    <property type="protein sequence ID" value="SDF20821.1"/>
    <property type="molecule type" value="Genomic_DNA"/>
</dbReference>
<dbReference type="AlphaFoldDB" id="A0A1G7J7E8"/>
<name>A0A1G7J7E8_CHIFI</name>
<dbReference type="Pfam" id="PF04945">
    <property type="entry name" value="YHS"/>
    <property type="match status" value="1"/>
</dbReference>